<dbReference type="InterPro" id="IPR003594">
    <property type="entry name" value="HATPase_dom"/>
</dbReference>
<reference evidence="13" key="2">
    <citation type="journal article" date="2020" name="Antonie Van Leeuwenhoek">
        <title>Labilibaculum antarcticum sp. nov., a novel facultative anaerobic, psychrotorelant bacterium isolated from marine sediment of Antarctica.</title>
        <authorList>
            <person name="Watanabe M."/>
            <person name="Kojima H."/>
            <person name="Fukui M."/>
        </authorList>
    </citation>
    <scope>NUCLEOTIDE SEQUENCE [LARGE SCALE GENOMIC DNA]</scope>
    <source>
        <strain evidence="13">SPP2</strain>
    </source>
</reference>
<dbReference type="Pfam" id="PF13424">
    <property type="entry name" value="TPR_12"/>
    <property type="match status" value="1"/>
</dbReference>
<dbReference type="InterPro" id="IPR011990">
    <property type="entry name" value="TPR-like_helical_dom_sf"/>
</dbReference>
<dbReference type="PROSITE" id="PS50005">
    <property type="entry name" value="TPR"/>
    <property type="match status" value="3"/>
</dbReference>
<accession>A0A1Y1CG35</accession>
<dbReference type="CDD" id="cd16917">
    <property type="entry name" value="HATPase_UhpB-NarQ-NarX-like"/>
    <property type="match status" value="1"/>
</dbReference>
<dbReference type="SMART" id="SM00387">
    <property type="entry name" value="HATPase_c"/>
    <property type="match status" value="1"/>
</dbReference>
<evidence type="ECO:0000313" key="13">
    <source>
        <dbReference type="Proteomes" id="UP000218267"/>
    </source>
</evidence>
<evidence type="ECO:0000256" key="6">
    <source>
        <dbReference type="ARBA" id="ARBA00022777"/>
    </source>
</evidence>
<dbReference type="Pfam" id="PF07730">
    <property type="entry name" value="HisKA_3"/>
    <property type="match status" value="1"/>
</dbReference>
<evidence type="ECO:0000256" key="1">
    <source>
        <dbReference type="ARBA" id="ARBA00000085"/>
    </source>
</evidence>
<dbReference type="Gene3D" id="1.20.5.1930">
    <property type="match status" value="1"/>
</dbReference>
<keyword evidence="6" id="KW-0418">Kinase</keyword>
<dbReference type="Pfam" id="PF02518">
    <property type="entry name" value="HATPase_c"/>
    <property type="match status" value="1"/>
</dbReference>
<evidence type="ECO:0000256" key="5">
    <source>
        <dbReference type="ARBA" id="ARBA00022741"/>
    </source>
</evidence>
<dbReference type="RefSeq" id="WP_096428251.1">
    <property type="nucleotide sequence ID" value="NZ_AP018042.1"/>
</dbReference>
<dbReference type="PANTHER" id="PTHR24421">
    <property type="entry name" value="NITRATE/NITRITE SENSOR PROTEIN NARX-RELATED"/>
    <property type="match status" value="1"/>
</dbReference>
<dbReference type="InterPro" id="IPR036890">
    <property type="entry name" value="HATPase_C_sf"/>
</dbReference>
<protein>
    <recommendedName>
        <fullName evidence="2">histidine kinase</fullName>
        <ecNumber evidence="2">2.7.13.3</ecNumber>
    </recommendedName>
</protein>
<dbReference type="SMART" id="SM00028">
    <property type="entry name" value="TPR"/>
    <property type="match status" value="6"/>
</dbReference>
<dbReference type="GO" id="GO:0005524">
    <property type="term" value="F:ATP binding"/>
    <property type="evidence" value="ECO:0007669"/>
    <property type="project" value="UniProtKB-KW"/>
</dbReference>
<evidence type="ECO:0000256" key="9">
    <source>
        <dbReference type="PROSITE-ProRule" id="PRU00339"/>
    </source>
</evidence>
<dbReference type="KEGG" id="mbas:ALGA_0951"/>
<dbReference type="EC" id="2.7.13.3" evidence="2"/>
<evidence type="ECO:0000256" key="10">
    <source>
        <dbReference type="SAM" id="Phobius"/>
    </source>
</evidence>
<dbReference type="PROSITE" id="PS50109">
    <property type="entry name" value="HIS_KIN"/>
    <property type="match status" value="1"/>
</dbReference>
<keyword evidence="9" id="KW-0802">TPR repeat</keyword>
<feature type="repeat" description="TPR" evidence="9">
    <location>
        <begin position="285"/>
        <end position="318"/>
    </location>
</feature>
<dbReference type="Gene3D" id="3.30.565.10">
    <property type="entry name" value="Histidine kinase-like ATPase, C-terminal domain"/>
    <property type="match status" value="1"/>
</dbReference>
<dbReference type="InterPro" id="IPR050482">
    <property type="entry name" value="Sensor_HK_TwoCompSys"/>
</dbReference>
<dbReference type="OrthoDB" id="9778366at2"/>
<keyword evidence="13" id="KW-1185">Reference proteome</keyword>
<evidence type="ECO:0000259" key="11">
    <source>
        <dbReference type="PROSITE" id="PS50109"/>
    </source>
</evidence>
<dbReference type="GO" id="GO:0000155">
    <property type="term" value="F:phosphorelay sensor kinase activity"/>
    <property type="evidence" value="ECO:0007669"/>
    <property type="project" value="InterPro"/>
</dbReference>
<dbReference type="Proteomes" id="UP000218267">
    <property type="component" value="Chromosome"/>
</dbReference>
<feature type="transmembrane region" description="Helical" evidence="10">
    <location>
        <begin position="413"/>
        <end position="432"/>
    </location>
</feature>
<keyword evidence="4" id="KW-0808">Transferase</keyword>
<dbReference type="SUPFAM" id="SSF48452">
    <property type="entry name" value="TPR-like"/>
    <property type="match status" value="2"/>
</dbReference>
<feature type="repeat" description="TPR" evidence="9">
    <location>
        <begin position="128"/>
        <end position="161"/>
    </location>
</feature>
<dbReference type="EMBL" id="AP018042">
    <property type="protein sequence ID" value="BAX79338.1"/>
    <property type="molecule type" value="Genomic_DNA"/>
</dbReference>
<keyword evidence="10" id="KW-0472">Membrane</keyword>
<feature type="repeat" description="TPR" evidence="9">
    <location>
        <begin position="167"/>
        <end position="200"/>
    </location>
</feature>
<comment type="catalytic activity">
    <reaction evidence="1">
        <text>ATP + protein L-histidine = ADP + protein N-phospho-L-histidine.</text>
        <dbReference type="EC" id="2.7.13.3"/>
    </reaction>
</comment>
<reference evidence="12 13" key="1">
    <citation type="journal article" date="2018" name="Mar. Genomics">
        <title>Complete genome sequence of Marinifilaceae bacterium strain SPP2, isolated from the Antarctic marine sediment.</title>
        <authorList>
            <person name="Watanabe M."/>
            <person name="Kojima H."/>
            <person name="Fukui M."/>
        </authorList>
    </citation>
    <scope>NUCLEOTIDE SEQUENCE [LARGE SCALE GENOMIC DNA]</scope>
    <source>
        <strain evidence="12 13">SPP2</strain>
    </source>
</reference>
<dbReference type="AlphaFoldDB" id="A0A1Y1CG35"/>
<dbReference type="InterPro" id="IPR019734">
    <property type="entry name" value="TPR_rpt"/>
</dbReference>
<keyword evidence="10" id="KW-1133">Transmembrane helix</keyword>
<dbReference type="SUPFAM" id="SSF55874">
    <property type="entry name" value="ATPase domain of HSP90 chaperone/DNA topoisomerase II/histidine kinase"/>
    <property type="match status" value="1"/>
</dbReference>
<dbReference type="Gene3D" id="1.25.40.10">
    <property type="entry name" value="Tetratricopeptide repeat domain"/>
    <property type="match status" value="2"/>
</dbReference>
<evidence type="ECO:0000256" key="3">
    <source>
        <dbReference type="ARBA" id="ARBA00022553"/>
    </source>
</evidence>
<sequence>MLFSKTILNKVVAFLLLTNRPIIMALLLVSIGIKTVHAEEAKDTLSISIVDSLVSTFPYLITDSAEQAKLNVEQALLLNQENSLKVSAFGNYCLGFYSRIKGENRTAIKYHDKALSFYNELENEDRQVLVLNELGIVYKNLSQYEKSIEIYTQGIEIAERIESTRLADVYSNLAVVVSNMKKYDQALQYLFKSYELENDTIGKQVILLNIGGTYKDKDQDSLAMIYYQKALKVCDDNNLADYYRNDVLQNIANELIDNLDYKKGLKYLFEIAEFEEGENNKRDLAHTYLSIASAYKAMPNYDEAIHFFNKSIVFSIETETNDQLLLAYSCLSDIYTKKEYYKKALQYHQKYTSLKDSLFTIDKVKYNENLLAEFEAGRKENEILLLKKERELQEKELQVNERDLKNNITIRNATIIVSILSVIAVFVLVLFYRQKLNSKQLLAHKIEEINKQKIYSLLQEQEVNAIKSEIEGRANERKRIAQELHDGIGGNLASIKLNLANIIGGNSDEKLKAVMRNIDDTCKEIRDISHNLISVKIQNHSFSYLVKKFLNEILVGKMVKLNLNLYPEAELDKLPNELKIELYRIIQELVSNVIKYSKADVVDIQILRADKYLNVMLEDNGLGFDTTKATNGIGLKNIRSRIAALNGICRIESSLGNWTLVNIEIPLN</sequence>
<evidence type="ECO:0000256" key="2">
    <source>
        <dbReference type="ARBA" id="ARBA00012438"/>
    </source>
</evidence>
<evidence type="ECO:0000256" key="4">
    <source>
        <dbReference type="ARBA" id="ARBA00022679"/>
    </source>
</evidence>
<dbReference type="InterPro" id="IPR011712">
    <property type="entry name" value="Sig_transdc_His_kin_sub3_dim/P"/>
</dbReference>
<proteinExistence type="predicted"/>
<dbReference type="GO" id="GO:0016020">
    <property type="term" value="C:membrane"/>
    <property type="evidence" value="ECO:0007669"/>
    <property type="project" value="InterPro"/>
</dbReference>
<dbReference type="GO" id="GO:0046983">
    <property type="term" value="F:protein dimerization activity"/>
    <property type="evidence" value="ECO:0007669"/>
    <property type="project" value="InterPro"/>
</dbReference>
<keyword evidence="10" id="KW-0812">Transmembrane</keyword>
<name>A0A1Y1CG35_9BACT</name>
<dbReference type="InterPro" id="IPR005467">
    <property type="entry name" value="His_kinase_dom"/>
</dbReference>
<feature type="domain" description="Histidine kinase" evidence="11">
    <location>
        <begin position="479"/>
        <end position="668"/>
    </location>
</feature>
<evidence type="ECO:0000256" key="7">
    <source>
        <dbReference type="ARBA" id="ARBA00022840"/>
    </source>
</evidence>
<dbReference type="Pfam" id="PF13181">
    <property type="entry name" value="TPR_8"/>
    <property type="match status" value="2"/>
</dbReference>
<keyword evidence="8" id="KW-0902">Two-component regulatory system</keyword>
<evidence type="ECO:0000313" key="12">
    <source>
        <dbReference type="EMBL" id="BAX79338.1"/>
    </source>
</evidence>
<keyword evidence="7" id="KW-0067">ATP-binding</keyword>
<organism evidence="12 13">
    <name type="scientific">Labilibaculum antarcticum</name>
    <dbReference type="NCBI Taxonomy" id="1717717"/>
    <lineage>
        <taxon>Bacteria</taxon>
        <taxon>Pseudomonadati</taxon>
        <taxon>Bacteroidota</taxon>
        <taxon>Bacteroidia</taxon>
        <taxon>Marinilabiliales</taxon>
        <taxon>Marinifilaceae</taxon>
        <taxon>Labilibaculum</taxon>
    </lineage>
</organism>
<keyword evidence="5" id="KW-0547">Nucleotide-binding</keyword>
<dbReference type="PANTHER" id="PTHR24421:SF10">
    <property type="entry name" value="NITRATE_NITRITE SENSOR PROTEIN NARQ"/>
    <property type="match status" value="1"/>
</dbReference>
<gene>
    <name evidence="12" type="ORF">ALGA_0951</name>
</gene>
<keyword evidence="3" id="KW-0597">Phosphoprotein</keyword>
<evidence type="ECO:0000256" key="8">
    <source>
        <dbReference type="ARBA" id="ARBA00023012"/>
    </source>
</evidence>